<proteinExistence type="predicted"/>
<organism evidence="1 2">
    <name type="scientific">Intoshia linei</name>
    <dbReference type="NCBI Taxonomy" id="1819745"/>
    <lineage>
        <taxon>Eukaryota</taxon>
        <taxon>Metazoa</taxon>
        <taxon>Spiralia</taxon>
        <taxon>Lophotrochozoa</taxon>
        <taxon>Mesozoa</taxon>
        <taxon>Orthonectida</taxon>
        <taxon>Rhopaluridae</taxon>
        <taxon>Intoshia</taxon>
    </lineage>
</organism>
<evidence type="ECO:0000313" key="1">
    <source>
        <dbReference type="EMBL" id="OAF70498.1"/>
    </source>
</evidence>
<name>A0A177B873_9BILA</name>
<comment type="caution">
    <text evidence="1">The sequence shown here is derived from an EMBL/GenBank/DDBJ whole genome shotgun (WGS) entry which is preliminary data.</text>
</comment>
<sequence length="434" mass="49666">MDTNSEQHCERSFEINSDSSFQSACESFDSADSFSEKDKTTLSHQTNKLQSHDLKNLKYLKKQHVNVHHTRIELDEIQFDLKDVELANNTNPQHSQVQSEIKLENKINAPQTDLNDFKLSENDLHTYQNENNFTSYVGNLKSSLLTIGDKFNQKIAQSVDNDDQVDTNTSTSWLSASVFSGITKASKNLMGEGAGMIEKIKKSGIDLINTAPISVPTQDSDFSEFVKEVKRKKLVNKDEVDHQIVNKFEALNLNFLIATRLDNLDTFLTSFCDEGGLEAQQCINTIYVKYELAPFDKDINIFTKVNEDLLECYKNTLDSICWDLNDAIDIDLINNEFINIVKTPIETSLTYHQTYITSINISAKLTVLCLKIIYEIILYVSENCEKIFNVQDFVEMIKKLCYCMDRLIRSNLEAVCKYLIDNDVFLFSNFKNVI</sequence>
<gene>
    <name evidence="1" type="ORF">A3Q56_01744</name>
</gene>
<dbReference type="AlphaFoldDB" id="A0A177B873"/>
<reference evidence="1 2" key="1">
    <citation type="submission" date="2016-04" db="EMBL/GenBank/DDBJ databases">
        <title>The genome of Intoshia linei affirms orthonectids as highly simplified spiralians.</title>
        <authorList>
            <person name="Mikhailov K.V."/>
            <person name="Slusarev G.S."/>
            <person name="Nikitin M.A."/>
            <person name="Logacheva M.D."/>
            <person name="Penin A."/>
            <person name="Aleoshin V."/>
            <person name="Panchin Y.V."/>
        </authorList>
    </citation>
    <scope>NUCLEOTIDE SEQUENCE [LARGE SCALE GENOMIC DNA]</scope>
    <source>
        <strain evidence="1">Intl2013</strain>
        <tissue evidence="1">Whole animal</tissue>
    </source>
</reference>
<dbReference type="Proteomes" id="UP000078046">
    <property type="component" value="Unassembled WGS sequence"/>
</dbReference>
<accession>A0A177B873</accession>
<evidence type="ECO:0000313" key="2">
    <source>
        <dbReference type="Proteomes" id="UP000078046"/>
    </source>
</evidence>
<keyword evidence="2" id="KW-1185">Reference proteome</keyword>
<dbReference type="EMBL" id="LWCA01000142">
    <property type="protein sequence ID" value="OAF70498.1"/>
    <property type="molecule type" value="Genomic_DNA"/>
</dbReference>
<protein>
    <submittedName>
        <fullName evidence="1">Uncharacterized protein</fullName>
    </submittedName>
</protein>